<evidence type="ECO:0000256" key="1">
    <source>
        <dbReference type="ARBA" id="ARBA00006484"/>
    </source>
</evidence>
<dbReference type="PANTHER" id="PTHR42760">
    <property type="entry name" value="SHORT-CHAIN DEHYDROGENASES/REDUCTASES FAMILY MEMBER"/>
    <property type="match status" value="1"/>
</dbReference>
<dbReference type="PRINTS" id="PR00081">
    <property type="entry name" value="GDHRDH"/>
</dbReference>
<gene>
    <name evidence="4" type="ORF">GPA25_22925</name>
</gene>
<dbReference type="Gene3D" id="3.40.50.720">
    <property type="entry name" value="NAD(P)-binding Rossmann-like Domain"/>
    <property type="match status" value="1"/>
</dbReference>
<name>A0ABX1QHU2_9RHOO</name>
<protein>
    <submittedName>
        <fullName evidence="4">SDR family NAD(P)-dependent oxidoreductase</fullName>
    </submittedName>
</protein>
<accession>A0ABX1QHU2</accession>
<keyword evidence="5" id="KW-1185">Reference proteome</keyword>
<evidence type="ECO:0000313" key="4">
    <source>
        <dbReference type="EMBL" id="NMG77610.1"/>
    </source>
</evidence>
<evidence type="ECO:0000256" key="2">
    <source>
        <dbReference type="ARBA" id="ARBA00023002"/>
    </source>
</evidence>
<organism evidence="4 5">
    <name type="scientific">Aromatoleum diolicum</name>
    <dbReference type="NCBI Taxonomy" id="75796"/>
    <lineage>
        <taxon>Bacteria</taxon>
        <taxon>Pseudomonadati</taxon>
        <taxon>Pseudomonadota</taxon>
        <taxon>Betaproteobacteria</taxon>
        <taxon>Rhodocyclales</taxon>
        <taxon>Rhodocyclaceae</taxon>
        <taxon>Aromatoleum</taxon>
    </lineage>
</organism>
<evidence type="ECO:0000313" key="5">
    <source>
        <dbReference type="Proteomes" id="UP000648984"/>
    </source>
</evidence>
<dbReference type="InterPro" id="IPR020904">
    <property type="entry name" value="Sc_DH/Rdtase_CS"/>
</dbReference>
<dbReference type="InterPro" id="IPR002347">
    <property type="entry name" value="SDR_fam"/>
</dbReference>
<proteinExistence type="inferred from homology"/>
<dbReference type="Proteomes" id="UP000648984">
    <property type="component" value="Unassembled WGS sequence"/>
</dbReference>
<evidence type="ECO:0000256" key="3">
    <source>
        <dbReference type="RuleBase" id="RU000363"/>
    </source>
</evidence>
<dbReference type="InterPro" id="IPR036291">
    <property type="entry name" value="NAD(P)-bd_dom_sf"/>
</dbReference>
<reference evidence="4 5" key="1">
    <citation type="submission" date="2019-12" db="EMBL/GenBank/DDBJ databases">
        <title>Comparative genomics gives insights into the taxonomy of the Azoarcus-Aromatoleum group and reveals separate origins of nif in the plant-associated Azoarcus and non-plant-associated Aromatoleum sub-groups.</title>
        <authorList>
            <person name="Lafos M."/>
            <person name="Maluk M."/>
            <person name="Batista M."/>
            <person name="Junghare M."/>
            <person name="Carmona M."/>
            <person name="Faoro H."/>
            <person name="Cruz L.M."/>
            <person name="Battistoni F."/>
            <person name="De Souza E."/>
            <person name="Pedrosa F."/>
            <person name="Chen W.-M."/>
            <person name="Poole P.S."/>
            <person name="Dixon R.A."/>
            <person name="James E.K."/>
        </authorList>
    </citation>
    <scope>NUCLEOTIDE SEQUENCE [LARGE SCALE GENOMIC DNA]</scope>
    <source>
        <strain evidence="4 5">22Lin</strain>
    </source>
</reference>
<comment type="caution">
    <text evidence="4">The sequence shown here is derived from an EMBL/GenBank/DDBJ whole genome shotgun (WGS) entry which is preliminary data.</text>
</comment>
<dbReference type="EMBL" id="WTVQ01000074">
    <property type="protein sequence ID" value="NMG77610.1"/>
    <property type="molecule type" value="Genomic_DNA"/>
</dbReference>
<dbReference type="PANTHER" id="PTHR42760:SF37">
    <property type="entry name" value="CLAVALDEHYDE DEHYDROGENASE"/>
    <property type="match status" value="1"/>
</dbReference>
<keyword evidence="2" id="KW-0560">Oxidoreductase</keyword>
<dbReference type="PROSITE" id="PS00061">
    <property type="entry name" value="ADH_SHORT"/>
    <property type="match status" value="1"/>
</dbReference>
<dbReference type="RefSeq" id="WP_169262730.1">
    <property type="nucleotide sequence ID" value="NZ_WTVQ01000074.1"/>
</dbReference>
<dbReference type="Pfam" id="PF00106">
    <property type="entry name" value="adh_short"/>
    <property type="match status" value="2"/>
</dbReference>
<dbReference type="PRINTS" id="PR00080">
    <property type="entry name" value="SDRFAMILY"/>
</dbReference>
<sequence>MQKVAFVTGASRGIGRETAIAFARAGFDVAISARTMEEGESHVHALHNADGSPLAGSLAATADAIRCLGRKVLAVRMDLLDDESVKAAGEAVLNEFGRVDVLVNNAIYQGSDLNLPFLELEPATLQRMFQGYMMAPFLLSRTILPRMIEQGEGTVINVTSGAGESDPPVAAGRGGWGYAYGAGKAAVSRLSGILSVELGDRGIRAFTVNPGVVTTDALKATIGEKGVLALRNGSAPPEVPAAVMVWLATSPDAGRFQKRTIQVQPFALENGIVSDWRDRPAPSAPASH</sequence>
<dbReference type="CDD" id="cd05233">
    <property type="entry name" value="SDR_c"/>
    <property type="match status" value="1"/>
</dbReference>
<dbReference type="SUPFAM" id="SSF51735">
    <property type="entry name" value="NAD(P)-binding Rossmann-fold domains"/>
    <property type="match status" value="1"/>
</dbReference>
<comment type="similarity">
    <text evidence="1 3">Belongs to the short-chain dehydrogenases/reductases (SDR) family.</text>
</comment>